<dbReference type="InterPro" id="IPR004360">
    <property type="entry name" value="Glyas_Fos-R_dOase_dom"/>
</dbReference>
<accession>A0A0R3NG10</accession>
<reference evidence="2 3" key="1">
    <citation type="submission" date="2014-03" db="EMBL/GenBank/DDBJ databases">
        <title>Bradyrhizobium valentinum sp. nov., isolated from effective nodules of Lupinus mariae-josephae, a lupine endemic of basic-lime soils in Eastern Spain.</title>
        <authorList>
            <person name="Duran D."/>
            <person name="Rey L."/>
            <person name="Navarro A."/>
            <person name="Busquets A."/>
            <person name="Imperial J."/>
            <person name="Ruiz-Argueso T."/>
        </authorList>
    </citation>
    <scope>NUCLEOTIDE SEQUENCE [LARGE SCALE GENOMIC DNA]</scope>
    <source>
        <strain evidence="2 3">Ro19</strain>
    </source>
</reference>
<dbReference type="InterPro" id="IPR037523">
    <property type="entry name" value="VOC_core"/>
</dbReference>
<dbReference type="PANTHER" id="PTHR36503">
    <property type="entry name" value="BLR2520 PROTEIN"/>
    <property type="match status" value="1"/>
</dbReference>
<dbReference type="PROSITE" id="PS51819">
    <property type="entry name" value="VOC"/>
    <property type="match status" value="1"/>
</dbReference>
<dbReference type="CDD" id="cd06587">
    <property type="entry name" value="VOC"/>
    <property type="match status" value="1"/>
</dbReference>
<evidence type="ECO:0000313" key="3">
    <source>
        <dbReference type="Proteomes" id="UP000052023"/>
    </source>
</evidence>
<gene>
    <name evidence="2" type="ORF">CQ13_38660</name>
</gene>
<dbReference type="AlphaFoldDB" id="A0A0R3NG10"/>
<organism evidence="2 3">
    <name type="scientific">Bradyrhizobium retamae</name>
    <dbReference type="NCBI Taxonomy" id="1300035"/>
    <lineage>
        <taxon>Bacteria</taxon>
        <taxon>Pseudomonadati</taxon>
        <taxon>Pseudomonadota</taxon>
        <taxon>Alphaproteobacteria</taxon>
        <taxon>Hyphomicrobiales</taxon>
        <taxon>Nitrobacteraceae</taxon>
        <taxon>Bradyrhizobium</taxon>
    </lineage>
</organism>
<dbReference type="SUPFAM" id="SSF54593">
    <property type="entry name" value="Glyoxalase/Bleomycin resistance protein/Dihydroxybiphenyl dioxygenase"/>
    <property type="match status" value="1"/>
</dbReference>
<dbReference type="PANTHER" id="PTHR36503:SF3">
    <property type="entry name" value="BLR0126 PROTEIN"/>
    <property type="match status" value="1"/>
</dbReference>
<evidence type="ECO:0000259" key="1">
    <source>
        <dbReference type="PROSITE" id="PS51819"/>
    </source>
</evidence>
<sequence length="122" mass="13855">MIEGISAVTLGTHEMPRAVRFYRTLGFEVLHGGEDWSFTSFRAGTSYLNLITQPTERRWSWWGRVIFYVADVDALYDCALAAGYQPATVPRDAEWGERFFHLIDPDGHELSFARPLLLASGQ</sequence>
<dbReference type="Proteomes" id="UP000052023">
    <property type="component" value="Unassembled WGS sequence"/>
</dbReference>
<name>A0A0R3NG10_9BRAD</name>
<dbReference type="Gene3D" id="3.10.180.10">
    <property type="entry name" value="2,3-Dihydroxybiphenyl 1,2-Dioxygenase, domain 1"/>
    <property type="match status" value="1"/>
</dbReference>
<dbReference type="RefSeq" id="WP_057842119.1">
    <property type="nucleotide sequence ID" value="NZ_LLYA01000029.1"/>
</dbReference>
<evidence type="ECO:0000313" key="2">
    <source>
        <dbReference type="EMBL" id="KRR29407.1"/>
    </source>
</evidence>
<dbReference type="OrthoDB" id="9798201at2"/>
<comment type="caution">
    <text evidence="2">The sequence shown here is derived from an EMBL/GenBank/DDBJ whole genome shotgun (WGS) entry which is preliminary data.</text>
</comment>
<dbReference type="EMBL" id="LLYA01000029">
    <property type="protein sequence ID" value="KRR29407.1"/>
    <property type="molecule type" value="Genomic_DNA"/>
</dbReference>
<dbReference type="Pfam" id="PF00903">
    <property type="entry name" value="Glyoxalase"/>
    <property type="match status" value="1"/>
</dbReference>
<keyword evidence="3" id="KW-1185">Reference proteome</keyword>
<protein>
    <submittedName>
        <fullName evidence="2">Glyoxalase</fullName>
    </submittedName>
</protein>
<proteinExistence type="predicted"/>
<dbReference type="InterPro" id="IPR029068">
    <property type="entry name" value="Glyas_Bleomycin-R_OHBP_Dase"/>
</dbReference>
<feature type="domain" description="VOC" evidence="1">
    <location>
        <begin position="4"/>
        <end position="115"/>
    </location>
</feature>